<name>A0AAJ0BFQ4_9PEZI</name>
<dbReference type="PANTHER" id="PTHR28595:SF1">
    <property type="entry name" value="LARGE RIBOSOMAL SUBUNIT PROTEIN ML54"/>
    <property type="match status" value="1"/>
</dbReference>
<proteinExistence type="inferred from homology"/>
<dbReference type="AlphaFoldDB" id="A0AAJ0BFQ4"/>
<dbReference type="PANTHER" id="PTHR28595">
    <property type="entry name" value="39S RIBOSOMAL PROTEIN L54, MITOCHONDRIAL"/>
    <property type="match status" value="1"/>
</dbReference>
<evidence type="ECO:0000256" key="7">
    <source>
        <dbReference type="ARBA" id="ARBA00035179"/>
    </source>
</evidence>
<protein>
    <recommendedName>
        <fullName evidence="7">Large ribosomal subunit protein mL54</fullName>
    </recommendedName>
</protein>
<sequence>MICRTCLRRAAPQRLLFQNAPPRTATFTTSIVLRNAAAAPPAGDAAAAPKITPVIDASAPPAEPKAALSTCEPGTVLKGLNYFKNKTDPVALPDEAYPAWLWECLEVKKKTEAVDANAGDEFSKSRKQRRLAAKRKMQQEAKLLASGNLEALVPKVPLPKQSINLPDGSDGGVEGAIFAADKREELRKALRKERKAKIKESNYLKTM</sequence>
<comment type="similarity">
    <text evidence="6">Belongs to the mitochondrion-specific ribosomal protein mL54 family.</text>
</comment>
<accession>A0AAJ0BFQ4</accession>
<dbReference type="Proteomes" id="UP001239445">
    <property type="component" value="Unassembled WGS sequence"/>
</dbReference>
<evidence type="ECO:0000256" key="2">
    <source>
        <dbReference type="ARBA" id="ARBA00022946"/>
    </source>
</evidence>
<gene>
    <name evidence="8" type="ORF">QBC47DRAFT_376021</name>
</gene>
<comment type="caution">
    <text evidence="8">The sequence shown here is derived from an EMBL/GenBank/DDBJ whole genome shotgun (WGS) entry which is preliminary data.</text>
</comment>
<evidence type="ECO:0000256" key="4">
    <source>
        <dbReference type="ARBA" id="ARBA00023128"/>
    </source>
</evidence>
<keyword evidence="4" id="KW-0496">Mitochondrion</keyword>
<dbReference type="GO" id="GO:0005762">
    <property type="term" value="C:mitochondrial large ribosomal subunit"/>
    <property type="evidence" value="ECO:0007669"/>
    <property type="project" value="TreeGrafter"/>
</dbReference>
<keyword evidence="2" id="KW-0809">Transit peptide</keyword>
<evidence type="ECO:0000256" key="1">
    <source>
        <dbReference type="ARBA" id="ARBA00004173"/>
    </source>
</evidence>
<comment type="subcellular location">
    <subcellularLocation>
        <location evidence="1">Mitochondrion</location>
    </subcellularLocation>
</comment>
<keyword evidence="5" id="KW-0687">Ribonucleoprotein</keyword>
<dbReference type="InterPro" id="IPR013870">
    <property type="entry name" value="Ribosomal_mL54"/>
</dbReference>
<dbReference type="GO" id="GO:0003735">
    <property type="term" value="F:structural constituent of ribosome"/>
    <property type="evidence" value="ECO:0007669"/>
    <property type="project" value="TreeGrafter"/>
</dbReference>
<evidence type="ECO:0000313" key="8">
    <source>
        <dbReference type="EMBL" id="KAK1757448.1"/>
    </source>
</evidence>
<keyword evidence="9" id="KW-1185">Reference proteome</keyword>
<dbReference type="Pfam" id="PF08561">
    <property type="entry name" value="Ribosomal_L37"/>
    <property type="match status" value="1"/>
</dbReference>
<dbReference type="EMBL" id="MU839830">
    <property type="protein sequence ID" value="KAK1757448.1"/>
    <property type="molecule type" value="Genomic_DNA"/>
</dbReference>
<evidence type="ECO:0000256" key="3">
    <source>
        <dbReference type="ARBA" id="ARBA00022980"/>
    </source>
</evidence>
<organism evidence="8 9">
    <name type="scientific">Echria macrotheca</name>
    <dbReference type="NCBI Taxonomy" id="438768"/>
    <lineage>
        <taxon>Eukaryota</taxon>
        <taxon>Fungi</taxon>
        <taxon>Dikarya</taxon>
        <taxon>Ascomycota</taxon>
        <taxon>Pezizomycotina</taxon>
        <taxon>Sordariomycetes</taxon>
        <taxon>Sordariomycetidae</taxon>
        <taxon>Sordariales</taxon>
        <taxon>Schizotheciaceae</taxon>
        <taxon>Echria</taxon>
    </lineage>
</organism>
<keyword evidence="3 8" id="KW-0689">Ribosomal protein</keyword>
<evidence type="ECO:0000313" key="9">
    <source>
        <dbReference type="Proteomes" id="UP001239445"/>
    </source>
</evidence>
<evidence type="ECO:0000256" key="5">
    <source>
        <dbReference type="ARBA" id="ARBA00023274"/>
    </source>
</evidence>
<evidence type="ECO:0000256" key="6">
    <source>
        <dbReference type="ARBA" id="ARBA00033752"/>
    </source>
</evidence>
<reference evidence="8" key="1">
    <citation type="submission" date="2023-06" db="EMBL/GenBank/DDBJ databases">
        <title>Genome-scale phylogeny and comparative genomics of the fungal order Sordariales.</title>
        <authorList>
            <consortium name="Lawrence Berkeley National Laboratory"/>
            <person name="Hensen N."/>
            <person name="Bonometti L."/>
            <person name="Westerberg I."/>
            <person name="Brannstrom I.O."/>
            <person name="Guillou S."/>
            <person name="Cros-Aarteil S."/>
            <person name="Calhoun S."/>
            <person name="Haridas S."/>
            <person name="Kuo A."/>
            <person name="Mondo S."/>
            <person name="Pangilinan J."/>
            <person name="Riley R."/>
            <person name="Labutti K."/>
            <person name="Andreopoulos B."/>
            <person name="Lipzen A."/>
            <person name="Chen C."/>
            <person name="Yanf M."/>
            <person name="Daum C."/>
            <person name="Ng V."/>
            <person name="Clum A."/>
            <person name="Steindorff A."/>
            <person name="Ohm R."/>
            <person name="Martin F."/>
            <person name="Silar P."/>
            <person name="Natvig D."/>
            <person name="Lalanne C."/>
            <person name="Gautier V."/>
            <person name="Ament-Velasquez S.L."/>
            <person name="Kruys A."/>
            <person name="Hutchinson M.I."/>
            <person name="Powell A.J."/>
            <person name="Barry K."/>
            <person name="Miller A.N."/>
            <person name="Grigoriev I.V."/>
            <person name="Debuchy R."/>
            <person name="Gladieux P."/>
            <person name="Thoren M.H."/>
            <person name="Johannesson H."/>
        </authorList>
    </citation>
    <scope>NUCLEOTIDE SEQUENCE</scope>
    <source>
        <strain evidence="8">PSN4</strain>
    </source>
</reference>